<name>A0AAV8ZGV4_9CUCU</name>
<dbReference type="AlphaFoldDB" id="A0AAV8ZGV4"/>
<evidence type="ECO:0000313" key="4">
    <source>
        <dbReference type="Proteomes" id="UP001162156"/>
    </source>
</evidence>
<evidence type="ECO:0000256" key="1">
    <source>
        <dbReference type="SAM" id="MobiDB-lite"/>
    </source>
</evidence>
<dbReference type="Gene3D" id="3.30.420.10">
    <property type="entry name" value="Ribonuclease H-like superfamily/Ribonuclease H"/>
    <property type="match status" value="1"/>
</dbReference>
<accession>A0AAV8ZGV4</accession>
<sequence length="203" mass="23377">AKSGDYHDDIESCQFFQVGRNSVPNFPERSVLVVDNASYHNVKAEKSPTIGTRKDEMINWLTQHNVEHNPKVTKPELYKLIKDHKEQETTYHLDILLEQHGRKVLRLPPYHPELNPIEKIWAMVKNRGLAREEFSKITVDDWSNLCNHVNKYENELIEKEHILDNFTDSLVFSVNTGSSDEDDFGSVFSDSNDSDDGLAGIEH</sequence>
<dbReference type="InterPro" id="IPR036397">
    <property type="entry name" value="RNaseH_sf"/>
</dbReference>
<feature type="domain" description="Tc1-like transposase DDE" evidence="2">
    <location>
        <begin position="29"/>
        <end position="136"/>
    </location>
</feature>
<feature type="non-terminal residue" evidence="3">
    <location>
        <position position="1"/>
    </location>
</feature>
<gene>
    <name evidence="3" type="ORF">NQ314_005503</name>
</gene>
<organism evidence="3 4">
    <name type="scientific">Rhamnusium bicolor</name>
    <dbReference type="NCBI Taxonomy" id="1586634"/>
    <lineage>
        <taxon>Eukaryota</taxon>
        <taxon>Metazoa</taxon>
        <taxon>Ecdysozoa</taxon>
        <taxon>Arthropoda</taxon>
        <taxon>Hexapoda</taxon>
        <taxon>Insecta</taxon>
        <taxon>Pterygota</taxon>
        <taxon>Neoptera</taxon>
        <taxon>Endopterygota</taxon>
        <taxon>Coleoptera</taxon>
        <taxon>Polyphaga</taxon>
        <taxon>Cucujiformia</taxon>
        <taxon>Chrysomeloidea</taxon>
        <taxon>Cerambycidae</taxon>
        <taxon>Lepturinae</taxon>
        <taxon>Rhagiini</taxon>
        <taxon>Rhamnusium</taxon>
    </lineage>
</organism>
<dbReference type="PANTHER" id="PTHR33939">
    <property type="entry name" value="PROTEIN CBG22215"/>
    <property type="match status" value="1"/>
</dbReference>
<protein>
    <recommendedName>
        <fullName evidence="2">Tc1-like transposase DDE domain-containing protein</fullName>
    </recommendedName>
</protein>
<keyword evidence="4" id="KW-1185">Reference proteome</keyword>
<dbReference type="PANTHER" id="PTHR33939:SF1">
    <property type="entry name" value="DUF4371 DOMAIN-CONTAINING PROTEIN"/>
    <property type="match status" value="1"/>
</dbReference>
<proteinExistence type="predicted"/>
<dbReference type="EMBL" id="JANEYF010001524">
    <property type="protein sequence ID" value="KAJ8963603.1"/>
    <property type="molecule type" value="Genomic_DNA"/>
</dbReference>
<feature type="region of interest" description="Disordered" evidence="1">
    <location>
        <begin position="183"/>
        <end position="203"/>
    </location>
</feature>
<evidence type="ECO:0000259" key="2">
    <source>
        <dbReference type="Pfam" id="PF13358"/>
    </source>
</evidence>
<dbReference type="GO" id="GO:0003676">
    <property type="term" value="F:nucleic acid binding"/>
    <property type="evidence" value="ECO:0007669"/>
    <property type="project" value="InterPro"/>
</dbReference>
<dbReference type="Pfam" id="PF13358">
    <property type="entry name" value="DDE_3"/>
    <property type="match status" value="1"/>
</dbReference>
<comment type="caution">
    <text evidence="3">The sequence shown here is derived from an EMBL/GenBank/DDBJ whole genome shotgun (WGS) entry which is preliminary data.</text>
</comment>
<reference evidence="3" key="1">
    <citation type="journal article" date="2023" name="Insect Mol. Biol.">
        <title>Genome sequencing provides insights into the evolution of gene families encoding plant cell wall-degrading enzymes in longhorned beetles.</title>
        <authorList>
            <person name="Shin N.R."/>
            <person name="Okamura Y."/>
            <person name="Kirsch R."/>
            <person name="Pauchet Y."/>
        </authorList>
    </citation>
    <scope>NUCLEOTIDE SEQUENCE</scope>
    <source>
        <strain evidence="3">RBIC_L_NR</strain>
    </source>
</reference>
<dbReference type="InterPro" id="IPR038717">
    <property type="entry name" value="Tc1-like_DDE_dom"/>
</dbReference>
<evidence type="ECO:0000313" key="3">
    <source>
        <dbReference type="EMBL" id="KAJ8963603.1"/>
    </source>
</evidence>
<dbReference type="Proteomes" id="UP001162156">
    <property type="component" value="Unassembled WGS sequence"/>
</dbReference>